<proteinExistence type="predicted"/>
<evidence type="ECO:0000259" key="3">
    <source>
        <dbReference type="Pfam" id="PF04825"/>
    </source>
</evidence>
<dbReference type="OMA" id="QLMLWKE"/>
<evidence type="ECO:0000256" key="2">
    <source>
        <dbReference type="ARBA" id="ARBA00023242"/>
    </source>
</evidence>
<dbReference type="PANTHER" id="PTHR12585">
    <property type="entry name" value="SCC1 / RAD21 FAMILY MEMBER"/>
    <property type="match status" value="1"/>
</dbReference>
<dbReference type="GO" id="GO:0007062">
    <property type="term" value="P:sister chromatid cohesion"/>
    <property type="evidence" value="ECO:0007669"/>
    <property type="project" value="InterPro"/>
</dbReference>
<dbReference type="InterPro" id="IPR049589">
    <property type="entry name" value="NXP1_M-like"/>
</dbReference>
<reference evidence="4 5" key="1">
    <citation type="journal article" date="2014" name="Nat. Genet.">
        <title>Whole-genome sequence of a flatfish provides insights into ZW sex chromosome evolution and adaptation to a benthic lifestyle.</title>
        <authorList>
            <person name="Chen S."/>
            <person name="Zhang G."/>
            <person name="Shao C."/>
            <person name="Huang Q."/>
            <person name="Liu G."/>
            <person name="Zhang P."/>
            <person name="Song W."/>
            <person name="An N."/>
            <person name="Chalopin D."/>
            <person name="Volff J.N."/>
            <person name="Hong Y."/>
            <person name="Li Q."/>
            <person name="Sha Z."/>
            <person name="Zhou H."/>
            <person name="Xie M."/>
            <person name="Yu Q."/>
            <person name="Liu Y."/>
            <person name="Xiang H."/>
            <person name="Wang N."/>
            <person name="Wu K."/>
            <person name="Yang C."/>
            <person name="Zhou Q."/>
            <person name="Liao X."/>
            <person name="Yang L."/>
            <person name="Hu Q."/>
            <person name="Zhang J."/>
            <person name="Meng L."/>
            <person name="Jin L."/>
            <person name="Tian Y."/>
            <person name="Lian J."/>
            <person name="Yang J."/>
            <person name="Miao G."/>
            <person name="Liu S."/>
            <person name="Liang Z."/>
            <person name="Yan F."/>
            <person name="Li Y."/>
            <person name="Sun B."/>
            <person name="Zhang H."/>
            <person name="Zhang J."/>
            <person name="Zhu Y."/>
            <person name="Du M."/>
            <person name="Zhao Y."/>
            <person name="Schartl M."/>
            <person name="Tang Q."/>
            <person name="Wang J."/>
        </authorList>
    </citation>
    <scope>NUCLEOTIDE SEQUENCE</scope>
</reference>
<protein>
    <submittedName>
        <fullName evidence="4">RAD21 cohesin complex component like 1</fullName>
    </submittedName>
</protein>
<evidence type="ECO:0000256" key="1">
    <source>
        <dbReference type="ARBA" id="ARBA00004123"/>
    </source>
</evidence>
<dbReference type="Proteomes" id="UP000265120">
    <property type="component" value="Chromosome 10"/>
</dbReference>
<comment type="subcellular location">
    <subcellularLocation>
        <location evidence="1">Nucleus</location>
    </subcellularLocation>
</comment>
<dbReference type="GO" id="GO:0003682">
    <property type="term" value="F:chromatin binding"/>
    <property type="evidence" value="ECO:0007669"/>
    <property type="project" value="TreeGrafter"/>
</dbReference>
<evidence type="ECO:0000313" key="4">
    <source>
        <dbReference type="Ensembl" id="ENSCSEP00000032099.1"/>
    </source>
</evidence>
<dbReference type="STRING" id="244447.ENSCSEP00000032098"/>
<accession>A0A3P8WZ99</accession>
<organism evidence="4 5">
    <name type="scientific">Cynoglossus semilaevis</name>
    <name type="common">Tongue sole</name>
    <dbReference type="NCBI Taxonomy" id="244447"/>
    <lineage>
        <taxon>Eukaryota</taxon>
        <taxon>Metazoa</taxon>
        <taxon>Chordata</taxon>
        <taxon>Craniata</taxon>
        <taxon>Vertebrata</taxon>
        <taxon>Euteleostomi</taxon>
        <taxon>Actinopterygii</taxon>
        <taxon>Neopterygii</taxon>
        <taxon>Teleostei</taxon>
        <taxon>Neoteleostei</taxon>
        <taxon>Acanthomorphata</taxon>
        <taxon>Carangaria</taxon>
        <taxon>Pleuronectiformes</taxon>
        <taxon>Pleuronectoidei</taxon>
        <taxon>Cynoglossidae</taxon>
        <taxon>Cynoglossinae</taxon>
        <taxon>Cynoglossus</taxon>
    </lineage>
</organism>
<dbReference type="Pfam" id="PF04825">
    <property type="entry name" value="Rad21_Rec8_N"/>
    <property type="match status" value="1"/>
</dbReference>
<dbReference type="InterPro" id="IPR006910">
    <property type="entry name" value="Rad21_Rec8_N"/>
</dbReference>
<dbReference type="AlphaFoldDB" id="A0A3P8WZ99"/>
<reference evidence="4" key="2">
    <citation type="submission" date="2025-05" db="UniProtKB">
        <authorList>
            <consortium name="Ensembl"/>
        </authorList>
    </citation>
    <scope>IDENTIFICATION</scope>
</reference>
<evidence type="ECO:0000313" key="5">
    <source>
        <dbReference type="Proteomes" id="UP000265120"/>
    </source>
</evidence>
<keyword evidence="2" id="KW-0539">Nucleus</keyword>
<sequence>MFYTQLFTSKRGPLAKIWLAAHWERKLTKTHIHECNLEKTIRDIISPKMKIGLRTSGHLLLGVVRIYSKKTKYLLADCSEALVKIKTAFRPDQTDLPQDGLEATAKAINLNEDFEAFEVQLPQESDMDVDDHFSLNQGRTEDITMKEVDFLSMGDMGTETMSRQNALLDLSFTQEGDTFGDEDKEDNFLEFLINTSDPVESEFFSEVPQINSQSSPLQTQQEVDIKRPEETANPAPENTILHVNGEEAFTLEPVSITPNEGRTKGKRKRQLLVDHNKQLSDKVIREQLSDYSDLVTPLDMAPPTFKLMKWKESGGVEQLFSQPCSTALAQQIKELFAKNIFHLKCFRVCGEVEEFRQTSQEDEGDVLSLSRENITLTDTVNNTHNDSTQLSLFDDTNNKFNNSGLRQNGSEVSGPELPSEDSMFVHLSTVHSSNISGLSG</sequence>
<dbReference type="GO" id="GO:1990414">
    <property type="term" value="P:replication-born double-strand break repair via sister chromatid exchange"/>
    <property type="evidence" value="ECO:0007669"/>
    <property type="project" value="TreeGrafter"/>
</dbReference>
<dbReference type="PANTHER" id="PTHR12585:SF54">
    <property type="entry name" value="RAD21 COHESIN COMPLEX COMPONENT LIKE 1 ISOFORM X1"/>
    <property type="match status" value="1"/>
</dbReference>
<dbReference type="GO" id="GO:0008278">
    <property type="term" value="C:cohesin complex"/>
    <property type="evidence" value="ECO:0007669"/>
    <property type="project" value="InterPro"/>
</dbReference>
<dbReference type="Ensembl" id="ENSCSET00000032517.1">
    <property type="protein sequence ID" value="ENSCSEP00000032099.1"/>
    <property type="gene ID" value="ENSCSEG00000020607.1"/>
</dbReference>
<dbReference type="Ensembl" id="ENSCSET00000032516.1">
    <property type="protein sequence ID" value="ENSCSEP00000032098.1"/>
    <property type="gene ID" value="ENSCSEG00000020607.1"/>
</dbReference>
<name>A0A3P8WZ99_CYNSE</name>
<keyword evidence="5" id="KW-1185">Reference proteome</keyword>
<feature type="domain" description="Rad21/Rec8-like protein N-terminal" evidence="3">
    <location>
        <begin position="1"/>
        <end position="100"/>
    </location>
</feature>
<dbReference type="CDD" id="cd21792">
    <property type="entry name" value="Rad21_Rec8_M_NXP1-like"/>
    <property type="match status" value="1"/>
</dbReference>
<dbReference type="GO" id="GO:0005634">
    <property type="term" value="C:nucleus"/>
    <property type="evidence" value="ECO:0007669"/>
    <property type="project" value="UniProtKB-SubCell"/>
</dbReference>
<dbReference type="InterPro" id="IPR039781">
    <property type="entry name" value="Rad21/Rec8-like"/>
</dbReference>
<dbReference type="GeneTree" id="ENSGT00940000154655"/>